<dbReference type="eggNOG" id="KOG1543">
    <property type="taxonomic scope" value="Eukaryota"/>
</dbReference>
<dbReference type="SUPFAM" id="SSF54001">
    <property type="entry name" value="Cysteine proteinases"/>
    <property type="match status" value="1"/>
</dbReference>
<proteinExistence type="predicted"/>
<dbReference type="AlphaFoldDB" id="R0G909"/>
<evidence type="ECO:0000313" key="1">
    <source>
        <dbReference type="EMBL" id="EOA32137.1"/>
    </source>
</evidence>
<sequence>MAVSYLRKARDHIFLKGIQKDWADKAYAIGHRFVEVQNATVEDVAKKEDKILVGISIDLDAGLNAFKEEIYNVPKPRDRKLKHVVTIVGYRMSKEDGGYGMMIITDTCDLFYIDEMIDDKKKNKENAL</sequence>
<gene>
    <name evidence="1" type="ORF">CARUB_v10015388mg</name>
</gene>
<dbReference type="EMBL" id="KB870807">
    <property type="protein sequence ID" value="EOA32137.1"/>
    <property type="molecule type" value="Genomic_DNA"/>
</dbReference>
<protein>
    <submittedName>
        <fullName evidence="1">Uncharacterized protein</fullName>
    </submittedName>
</protein>
<name>R0G909_9BRAS</name>
<organism evidence="1 2">
    <name type="scientific">Capsella rubella</name>
    <dbReference type="NCBI Taxonomy" id="81985"/>
    <lineage>
        <taxon>Eukaryota</taxon>
        <taxon>Viridiplantae</taxon>
        <taxon>Streptophyta</taxon>
        <taxon>Embryophyta</taxon>
        <taxon>Tracheophyta</taxon>
        <taxon>Spermatophyta</taxon>
        <taxon>Magnoliopsida</taxon>
        <taxon>eudicotyledons</taxon>
        <taxon>Gunneridae</taxon>
        <taxon>Pentapetalae</taxon>
        <taxon>rosids</taxon>
        <taxon>malvids</taxon>
        <taxon>Brassicales</taxon>
        <taxon>Brassicaceae</taxon>
        <taxon>Camelineae</taxon>
        <taxon>Capsella</taxon>
    </lineage>
</organism>
<dbReference type="InterPro" id="IPR038765">
    <property type="entry name" value="Papain-like_cys_pep_sf"/>
</dbReference>
<keyword evidence="2" id="KW-1185">Reference proteome</keyword>
<reference evidence="2" key="1">
    <citation type="journal article" date="2013" name="Nat. Genet.">
        <title>The Capsella rubella genome and the genomic consequences of rapid mating system evolution.</title>
        <authorList>
            <person name="Slotte T."/>
            <person name="Hazzouri K.M."/>
            <person name="Agren J.A."/>
            <person name="Koenig D."/>
            <person name="Maumus F."/>
            <person name="Guo Y.L."/>
            <person name="Steige K."/>
            <person name="Platts A.E."/>
            <person name="Escobar J.S."/>
            <person name="Newman L.K."/>
            <person name="Wang W."/>
            <person name="Mandakova T."/>
            <person name="Vello E."/>
            <person name="Smith L.M."/>
            <person name="Henz S.R."/>
            <person name="Steffen J."/>
            <person name="Takuno S."/>
            <person name="Brandvain Y."/>
            <person name="Coop G."/>
            <person name="Andolfatto P."/>
            <person name="Hu T.T."/>
            <person name="Blanchette M."/>
            <person name="Clark R.M."/>
            <person name="Quesneville H."/>
            <person name="Nordborg M."/>
            <person name="Gaut B.S."/>
            <person name="Lysak M.A."/>
            <person name="Jenkins J."/>
            <person name="Grimwood J."/>
            <person name="Chapman J."/>
            <person name="Prochnik S."/>
            <person name="Shu S."/>
            <person name="Rokhsar D."/>
            <person name="Schmutz J."/>
            <person name="Weigel D."/>
            <person name="Wright S.I."/>
        </authorList>
    </citation>
    <scope>NUCLEOTIDE SEQUENCE [LARGE SCALE GENOMIC DNA]</scope>
    <source>
        <strain evidence="2">cv. Monte Gargano</strain>
    </source>
</reference>
<dbReference type="Proteomes" id="UP000029121">
    <property type="component" value="Unassembled WGS sequence"/>
</dbReference>
<accession>R0G909</accession>
<evidence type="ECO:0000313" key="2">
    <source>
        <dbReference type="Proteomes" id="UP000029121"/>
    </source>
</evidence>